<sequence>MIFEFAKYTEVTELAFKVNPEYQANSYERIFLCCDTKVFWIARILKGYGEDYEELEGSYIVERDKKDKWAKTEKLNRPKAEKLLINDELENWDYEVYDCLEDAIESLDDGFGINNLSEVAR</sequence>
<gene>
    <name evidence="1" type="ORF">FQV37_2245</name>
</gene>
<proteinExistence type="predicted"/>
<dbReference type="Proteomes" id="UP000471465">
    <property type="component" value="Unassembled WGS sequence"/>
</dbReference>
<name>A0A6N7BTK3_9GAMM</name>
<protein>
    <submittedName>
        <fullName evidence="1">Uncharacterized protein</fullName>
    </submittedName>
</protein>
<evidence type="ECO:0000313" key="1">
    <source>
        <dbReference type="EMBL" id="KAF0567389.1"/>
    </source>
</evidence>
<dbReference type="AlphaFoldDB" id="A0A6N7BTK3"/>
<dbReference type="RefSeq" id="WP_160023749.1">
    <property type="nucleotide sequence ID" value="NZ_VZIZ01000049.1"/>
</dbReference>
<keyword evidence="2" id="KW-1185">Reference proteome</keyword>
<evidence type="ECO:0000313" key="2">
    <source>
        <dbReference type="Proteomes" id="UP000471465"/>
    </source>
</evidence>
<comment type="caution">
    <text evidence="1">The sequence shown here is derived from an EMBL/GenBank/DDBJ whole genome shotgun (WGS) entry which is preliminary data.</text>
</comment>
<reference evidence="1 2" key="1">
    <citation type="submission" date="2019-09" db="EMBL/GenBank/DDBJ databases">
        <title>Draft genome sequence of Psychrobacter nivimaris LAMA 639, in search for biotechnological relevant genes.</title>
        <authorList>
            <person name="Lima A.O.S."/>
            <person name="Staloch B.E.K."/>
            <person name="Freitas R.C."/>
            <person name="Niero H."/>
            <person name="Silva M.A.C."/>
        </authorList>
    </citation>
    <scope>NUCLEOTIDE SEQUENCE [LARGE SCALE GENOMIC DNA]</scope>
    <source>
        <strain evidence="1 2">LAMA 639</strain>
    </source>
</reference>
<organism evidence="1 2">
    <name type="scientific">Psychrobacter nivimaris</name>
    <dbReference type="NCBI Taxonomy" id="281738"/>
    <lineage>
        <taxon>Bacteria</taxon>
        <taxon>Pseudomonadati</taxon>
        <taxon>Pseudomonadota</taxon>
        <taxon>Gammaproteobacteria</taxon>
        <taxon>Moraxellales</taxon>
        <taxon>Moraxellaceae</taxon>
        <taxon>Psychrobacter</taxon>
    </lineage>
</organism>
<accession>A0A6N7BTK3</accession>
<dbReference type="EMBL" id="VZIZ01000049">
    <property type="protein sequence ID" value="KAF0567389.1"/>
    <property type="molecule type" value="Genomic_DNA"/>
</dbReference>